<dbReference type="PATRIC" id="fig|1423766.4.peg.2872"/>
<dbReference type="EMBL" id="AZEB01000009">
    <property type="protein sequence ID" value="KRL22127.1"/>
    <property type="molecule type" value="Genomic_DNA"/>
</dbReference>
<comment type="caution">
    <text evidence="2">The sequence shown here is derived from an EMBL/GenBank/DDBJ whole genome shotgun (WGS) entry which is preliminary data.</text>
</comment>
<feature type="transmembrane region" description="Helical" evidence="1">
    <location>
        <begin position="109"/>
        <end position="130"/>
    </location>
</feature>
<organism evidence="2 3">
    <name type="scientific">Lentilactobacillus kisonensis DSM 19906 = JCM 15041</name>
    <dbReference type="NCBI Taxonomy" id="1423766"/>
    <lineage>
        <taxon>Bacteria</taxon>
        <taxon>Bacillati</taxon>
        <taxon>Bacillota</taxon>
        <taxon>Bacilli</taxon>
        <taxon>Lactobacillales</taxon>
        <taxon>Lactobacillaceae</taxon>
        <taxon>Lentilactobacillus</taxon>
    </lineage>
</organism>
<evidence type="ECO:0000256" key="1">
    <source>
        <dbReference type="SAM" id="Phobius"/>
    </source>
</evidence>
<keyword evidence="1" id="KW-0812">Transmembrane</keyword>
<name>A0A0R1NPM4_9LACO</name>
<evidence type="ECO:0008006" key="4">
    <source>
        <dbReference type="Google" id="ProtNLM"/>
    </source>
</evidence>
<keyword evidence="1" id="KW-1133">Transmembrane helix</keyword>
<sequence length="192" mass="21144">MNKAEFLDKLQTNLKRSHVVDINRYLQDYRELIADESEARSVSEDQVVNGLDDPKTIVRNIMTEDHPKTHFPTAWLVLLILALVIGSPLWCSLLLLGIILILLGYLLVWLIPAGLIVFSLSALVIGAYGLPAGIVSLFKVGVAIGAAELGTSLIGFSLALLVGAISWWSIKYFSIASIAFSKWLISKFKEAY</sequence>
<dbReference type="Proteomes" id="UP000051439">
    <property type="component" value="Unassembled WGS sequence"/>
</dbReference>
<reference evidence="2 3" key="1">
    <citation type="journal article" date="2015" name="Genome Announc.">
        <title>Expanding the biotechnology potential of lactobacilli through comparative genomics of 213 strains and associated genera.</title>
        <authorList>
            <person name="Sun Z."/>
            <person name="Harris H.M."/>
            <person name="McCann A."/>
            <person name="Guo C."/>
            <person name="Argimon S."/>
            <person name="Zhang W."/>
            <person name="Yang X."/>
            <person name="Jeffery I.B."/>
            <person name="Cooney J.C."/>
            <person name="Kagawa T.F."/>
            <person name="Liu W."/>
            <person name="Song Y."/>
            <person name="Salvetti E."/>
            <person name="Wrobel A."/>
            <person name="Rasinkangas P."/>
            <person name="Parkhill J."/>
            <person name="Rea M.C."/>
            <person name="O'Sullivan O."/>
            <person name="Ritari J."/>
            <person name="Douillard F.P."/>
            <person name="Paul Ross R."/>
            <person name="Yang R."/>
            <person name="Briner A.E."/>
            <person name="Felis G.E."/>
            <person name="de Vos W.M."/>
            <person name="Barrangou R."/>
            <person name="Klaenhammer T.R."/>
            <person name="Caufield P.W."/>
            <person name="Cui Y."/>
            <person name="Zhang H."/>
            <person name="O'Toole P.W."/>
        </authorList>
    </citation>
    <scope>NUCLEOTIDE SEQUENCE [LARGE SCALE GENOMIC DNA]</scope>
    <source>
        <strain evidence="2 3">DSM 19906</strain>
    </source>
</reference>
<accession>A0A0R1NPM4</accession>
<evidence type="ECO:0000313" key="2">
    <source>
        <dbReference type="EMBL" id="KRL22127.1"/>
    </source>
</evidence>
<gene>
    <name evidence="2" type="ORF">FC98_GL002743</name>
</gene>
<dbReference type="RefSeq" id="WP_054655627.1">
    <property type="nucleotide sequence ID" value="NZ_AZEB01000009.1"/>
</dbReference>
<proteinExistence type="predicted"/>
<feature type="transmembrane region" description="Helical" evidence="1">
    <location>
        <begin position="75"/>
        <end position="103"/>
    </location>
</feature>
<keyword evidence="1" id="KW-0472">Membrane</keyword>
<protein>
    <recommendedName>
        <fullName evidence="4">DUF1700 domain-containing protein</fullName>
    </recommendedName>
</protein>
<dbReference type="AlphaFoldDB" id="A0A0R1NPM4"/>
<keyword evidence="3" id="KW-1185">Reference proteome</keyword>
<evidence type="ECO:0000313" key="3">
    <source>
        <dbReference type="Proteomes" id="UP000051439"/>
    </source>
</evidence>